<keyword evidence="3" id="KW-1185">Reference proteome</keyword>
<gene>
    <name evidence="1" type="ORF">C1SCF055_LOCUS5234</name>
</gene>
<reference evidence="1" key="1">
    <citation type="submission" date="2022-10" db="EMBL/GenBank/DDBJ databases">
        <authorList>
            <person name="Chen Y."/>
            <person name="Dougan E. K."/>
            <person name="Chan C."/>
            <person name="Rhodes N."/>
            <person name="Thang M."/>
        </authorList>
    </citation>
    <scope>NUCLEOTIDE SEQUENCE</scope>
</reference>
<dbReference type="EMBL" id="CAMXCT020000317">
    <property type="protein sequence ID" value="CAL1130432.1"/>
    <property type="molecule type" value="Genomic_DNA"/>
</dbReference>
<dbReference type="EMBL" id="CAMXCT010000317">
    <property type="protein sequence ID" value="CAI3977057.1"/>
    <property type="molecule type" value="Genomic_DNA"/>
</dbReference>
<evidence type="ECO:0000313" key="1">
    <source>
        <dbReference type="EMBL" id="CAI3977057.1"/>
    </source>
</evidence>
<evidence type="ECO:0000313" key="2">
    <source>
        <dbReference type="EMBL" id="CAL4764369.1"/>
    </source>
</evidence>
<proteinExistence type="predicted"/>
<sequence>MAGNGPEQACCACGGGVKLLASVVSHLDGRLQAPQDGFDEGGMAPADRLPEEFMDSDPVTAPLDQIPAKFAHYLTSVDKKRQQPDVMGLSARFYSVKPTDDCNGPAPMSSTIDRALDYRFGFTGGFQRFLQLHAKHADSGSFFYGKWTGTINILEKGKYVFDLDLGFDTSSSIKIDGQELLTHGQCKASKVPPGVLRLQHRPWPSRPRPRLPWNGRGWCQRDSQMS</sequence>
<dbReference type="EMBL" id="CAMXCT030000317">
    <property type="protein sequence ID" value="CAL4764369.1"/>
    <property type="molecule type" value="Genomic_DNA"/>
</dbReference>
<comment type="caution">
    <text evidence="1">The sequence shown here is derived from an EMBL/GenBank/DDBJ whole genome shotgun (WGS) entry which is preliminary data.</text>
</comment>
<dbReference type="AlphaFoldDB" id="A0A9P1BPB9"/>
<reference evidence="2 3" key="2">
    <citation type="submission" date="2024-05" db="EMBL/GenBank/DDBJ databases">
        <authorList>
            <person name="Chen Y."/>
            <person name="Shah S."/>
            <person name="Dougan E. K."/>
            <person name="Thang M."/>
            <person name="Chan C."/>
        </authorList>
    </citation>
    <scope>NUCLEOTIDE SEQUENCE [LARGE SCALE GENOMIC DNA]</scope>
</reference>
<dbReference type="OrthoDB" id="418226at2759"/>
<protein>
    <recommendedName>
        <fullName evidence="4">PA14 domain-containing protein</fullName>
    </recommendedName>
</protein>
<evidence type="ECO:0008006" key="4">
    <source>
        <dbReference type="Google" id="ProtNLM"/>
    </source>
</evidence>
<organism evidence="1">
    <name type="scientific">Cladocopium goreaui</name>
    <dbReference type="NCBI Taxonomy" id="2562237"/>
    <lineage>
        <taxon>Eukaryota</taxon>
        <taxon>Sar</taxon>
        <taxon>Alveolata</taxon>
        <taxon>Dinophyceae</taxon>
        <taxon>Suessiales</taxon>
        <taxon>Symbiodiniaceae</taxon>
        <taxon>Cladocopium</taxon>
    </lineage>
</organism>
<accession>A0A9P1BPB9</accession>
<dbReference type="Proteomes" id="UP001152797">
    <property type="component" value="Unassembled WGS sequence"/>
</dbReference>
<name>A0A9P1BPB9_9DINO</name>
<evidence type="ECO:0000313" key="3">
    <source>
        <dbReference type="Proteomes" id="UP001152797"/>
    </source>
</evidence>